<comment type="similarity">
    <text evidence="1">Belongs to the GSP E family.</text>
</comment>
<feature type="region of interest" description="Disordered" evidence="2">
    <location>
        <begin position="146"/>
        <end position="171"/>
    </location>
</feature>
<evidence type="ECO:0000256" key="2">
    <source>
        <dbReference type="SAM" id="MobiDB-lite"/>
    </source>
</evidence>
<dbReference type="EMBL" id="JAEHNZ010000004">
    <property type="protein sequence ID" value="MBK0397041.1"/>
    <property type="molecule type" value="Genomic_DNA"/>
</dbReference>
<gene>
    <name evidence="4" type="primary">tadA</name>
    <name evidence="4" type="ORF">JDW22_10750</name>
</gene>
<dbReference type="PANTHER" id="PTHR30486:SF6">
    <property type="entry name" value="TYPE IV PILUS RETRACTATION ATPASE PILT"/>
    <property type="match status" value="1"/>
</dbReference>
<accession>A0ABS1BUT9</accession>
<evidence type="ECO:0000259" key="3">
    <source>
        <dbReference type="Pfam" id="PF00437"/>
    </source>
</evidence>
<evidence type="ECO:0000256" key="1">
    <source>
        <dbReference type="ARBA" id="ARBA00006611"/>
    </source>
</evidence>
<dbReference type="Proteomes" id="UP000614058">
    <property type="component" value="Unassembled WGS sequence"/>
</dbReference>
<name>A0ABS1BUT9_9NEIS</name>
<proteinExistence type="inferred from homology"/>
<evidence type="ECO:0000313" key="4">
    <source>
        <dbReference type="EMBL" id="MBK0397041.1"/>
    </source>
</evidence>
<dbReference type="InterPro" id="IPR050921">
    <property type="entry name" value="T4SS_GSP_E_ATPase"/>
</dbReference>
<feature type="domain" description="Bacterial type II secretion system protein E" evidence="3">
    <location>
        <begin position="207"/>
        <end position="341"/>
    </location>
</feature>
<dbReference type="CDD" id="cd01130">
    <property type="entry name" value="VirB11-like_ATPase"/>
    <property type="match status" value="1"/>
</dbReference>
<dbReference type="InterPro" id="IPR001482">
    <property type="entry name" value="T2SS/T4SS_dom"/>
</dbReference>
<feature type="compositionally biased region" description="Basic and acidic residues" evidence="2">
    <location>
        <begin position="146"/>
        <end position="155"/>
    </location>
</feature>
<dbReference type="InterPro" id="IPR027417">
    <property type="entry name" value="P-loop_NTPase"/>
</dbReference>
<dbReference type="Gene3D" id="3.30.450.90">
    <property type="match status" value="1"/>
</dbReference>
<protein>
    <submittedName>
        <fullName evidence="4">Flp pilus assembly complex ATPase component TadA</fullName>
    </submittedName>
</protein>
<comment type="caution">
    <text evidence="4">The sequence shown here is derived from an EMBL/GenBank/DDBJ whole genome shotgun (WGS) entry which is preliminary data.</text>
</comment>
<sequence length="388" mass="43652">MQSTLTKPLIQSDAAARNFLDNLGISELLARDGLTEIMINRPHELFIEGSFGVERIETPNLSLDQLHQLANALANFNSKHINAANPIHSVTLPDGERGHIMFPPSCEDKTAVFAIRKPSTSRFSLGDYIKTNRLQAFVDYSEHGKAEDFRQHQKQPENPAEAASETTQEALHQNSHHFADIADQMKLPHDVPLADWQYQMLEAKANRDLNTFFQIAIDRKLNICMVGGTGSGKTTFTKSLVDLIPSDTRLITIEDTHELDTPNHPNHAHLFYKEHITAKQIIAACMRLKPDRILLTELRGDEAWDYLSALNTGHPGGLTSVHANDARSVHYRIAQLAMESAAGKSMPYEYILNTVRATIDVVCFFKHTYMTELYYDPVATYYALRGRV</sequence>
<dbReference type="RefSeq" id="WP_200523062.1">
    <property type="nucleotide sequence ID" value="NZ_JAEHNZ010000004.1"/>
</dbReference>
<evidence type="ECO:0000313" key="5">
    <source>
        <dbReference type="Proteomes" id="UP000614058"/>
    </source>
</evidence>
<keyword evidence="5" id="KW-1185">Reference proteome</keyword>
<dbReference type="Pfam" id="PF00437">
    <property type="entry name" value="T2SSE"/>
    <property type="match status" value="1"/>
</dbReference>
<dbReference type="PANTHER" id="PTHR30486">
    <property type="entry name" value="TWITCHING MOTILITY PROTEIN PILT"/>
    <property type="match status" value="1"/>
</dbReference>
<organism evidence="4 5">
    <name type="scientific">Kingella bonacorsii</name>
    <dbReference type="NCBI Taxonomy" id="2796361"/>
    <lineage>
        <taxon>Bacteria</taxon>
        <taxon>Pseudomonadati</taxon>
        <taxon>Pseudomonadota</taxon>
        <taxon>Betaproteobacteria</taxon>
        <taxon>Neisseriales</taxon>
        <taxon>Neisseriaceae</taxon>
        <taxon>Kingella</taxon>
    </lineage>
</organism>
<dbReference type="Gene3D" id="3.40.50.300">
    <property type="entry name" value="P-loop containing nucleotide triphosphate hydrolases"/>
    <property type="match status" value="1"/>
</dbReference>
<dbReference type="SUPFAM" id="SSF52540">
    <property type="entry name" value="P-loop containing nucleoside triphosphate hydrolases"/>
    <property type="match status" value="1"/>
</dbReference>
<reference evidence="4 5" key="1">
    <citation type="journal article" date="2021" name="Pathogens">
        <title>Isolation and Characterization of Kingella bonacorsii sp. nov., A Novel Kingella Species Detected in a Stable Periodontitis Subject.</title>
        <authorList>
            <person name="Antezack A."/>
            <person name="Boxberger M."/>
            <person name="Rolland C."/>
            <person name="Monnet-Corti V."/>
            <person name="La Scola B."/>
        </authorList>
    </citation>
    <scope>NUCLEOTIDE SEQUENCE [LARGE SCALE GENOMIC DNA]</scope>
    <source>
        <strain evidence="4 5">Marseille-Q4569</strain>
    </source>
</reference>